<feature type="transmembrane region" description="Helical" evidence="8">
    <location>
        <begin position="501"/>
        <end position="525"/>
    </location>
</feature>
<evidence type="ECO:0000313" key="13">
    <source>
        <dbReference type="Proteomes" id="UP001152320"/>
    </source>
</evidence>
<keyword evidence="5 8" id="KW-1133">Transmembrane helix</keyword>
<keyword evidence="13" id="KW-1185">Reference proteome</keyword>
<evidence type="ECO:0000256" key="8">
    <source>
        <dbReference type="RuleBase" id="RU280814"/>
    </source>
</evidence>
<dbReference type="InterPro" id="IPR007632">
    <property type="entry name" value="Anoctamin"/>
</dbReference>
<dbReference type="Pfam" id="PF04547">
    <property type="entry name" value="Anoctamin"/>
    <property type="match status" value="1"/>
</dbReference>
<dbReference type="GO" id="GO:0005886">
    <property type="term" value="C:plasma membrane"/>
    <property type="evidence" value="ECO:0007669"/>
    <property type="project" value="UniProtKB-SubCell"/>
</dbReference>
<feature type="transmembrane region" description="Helical" evidence="8">
    <location>
        <begin position="301"/>
        <end position="327"/>
    </location>
</feature>
<dbReference type="GO" id="GO:0046983">
    <property type="term" value="F:protein dimerization activity"/>
    <property type="evidence" value="ECO:0007669"/>
    <property type="project" value="InterPro"/>
</dbReference>
<evidence type="ECO:0000259" key="10">
    <source>
        <dbReference type="Pfam" id="PF04547"/>
    </source>
</evidence>
<gene>
    <name evidence="12" type="ORF">HOLleu_39252</name>
</gene>
<feature type="domain" description="Anoctamin dimerisation" evidence="11">
    <location>
        <begin position="45"/>
        <end position="289"/>
    </location>
</feature>
<dbReference type="OrthoDB" id="296386at2759"/>
<dbReference type="EMBL" id="JAIZAY010000021">
    <property type="protein sequence ID" value="KAJ8021915.1"/>
    <property type="molecule type" value="Genomic_DNA"/>
</dbReference>
<feature type="domain" description="Anoctamin transmembrane" evidence="10">
    <location>
        <begin position="292"/>
        <end position="838"/>
    </location>
</feature>
<feature type="transmembrane region" description="Helical" evidence="8">
    <location>
        <begin position="667"/>
        <end position="690"/>
    </location>
</feature>
<keyword evidence="6 8" id="KW-0472">Membrane</keyword>
<evidence type="ECO:0000256" key="3">
    <source>
        <dbReference type="ARBA" id="ARBA00022475"/>
    </source>
</evidence>
<feature type="transmembrane region" description="Helical" evidence="8">
    <location>
        <begin position="381"/>
        <end position="401"/>
    </location>
</feature>
<feature type="region of interest" description="Disordered" evidence="9">
    <location>
        <begin position="69"/>
        <end position="95"/>
    </location>
</feature>
<feature type="compositionally biased region" description="Basic and acidic residues" evidence="9">
    <location>
        <begin position="37"/>
        <end position="48"/>
    </location>
</feature>
<feature type="region of interest" description="Disordered" evidence="9">
    <location>
        <begin position="1"/>
        <end position="48"/>
    </location>
</feature>
<evidence type="ECO:0000259" key="11">
    <source>
        <dbReference type="Pfam" id="PF16178"/>
    </source>
</evidence>
<feature type="transmembrane region" description="Helical" evidence="8">
    <location>
        <begin position="718"/>
        <end position="742"/>
    </location>
</feature>
<dbReference type="GO" id="GO:0005254">
    <property type="term" value="F:chloride channel activity"/>
    <property type="evidence" value="ECO:0007669"/>
    <property type="project" value="TreeGrafter"/>
</dbReference>
<comment type="subcellular location">
    <subcellularLocation>
        <location evidence="1">Cell membrane</location>
        <topology evidence="1">Multi-pass membrane protein</topology>
    </subcellularLocation>
    <subcellularLocation>
        <location evidence="8">Membrane</location>
        <topology evidence="8">Multi-pass membrane protein</topology>
    </subcellularLocation>
</comment>
<evidence type="ECO:0000256" key="9">
    <source>
        <dbReference type="SAM" id="MobiDB-lite"/>
    </source>
</evidence>
<dbReference type="InterPro" id="IPR049452">
    <property type="entry name" value="Anoctamin_TM"/>
</dbReference>
<dbReference type="PANTHER" id="PTHR12308">
    <property type="entry name" value="ANOCTAMIN"/>
    <property type="match status" value="1"/>
</dbReference>
<evidence type="ECO:0000256" key="6">
    <source>
        <dbReference type="ARBA" id="ARBA00023136"/>
    </source>
</evidence>
<comment type="similarity">
    <text evidence="2 8">Belongs to the anoctamin family.</text>
</comment>
<proteinExistence type="inferred from homology"/>
<evidence type="ECO:0000256" key="2">
    <source>
        <dbReference type="ARBA" id="ARBA00009671"/>
    </source>
</evidence>
<evidence type="ECO:0000256" key="7">
    <source>
        <dbReference type="ARBA" id="ARBA00023180"/>
    </source>
</evidence>
<dbReference type="PANTHER" id="PTHR12308:SF87">
    <property type="entry name" value="ANOCTAMIN"/>
    <property type="match status" value="1"/>
</dbReference>
<name>A0A9Q0YIC8_HOLLE</name>
<keyword evidence="4 8" id="KW-0812">Transmembrane</keyword>
<dbReference type="Pfam" id="PF16178">
    <property type="entry name" value="Anoct_dimer"/>
    <property type="match status" value="1"/>
</dbReference>
<sequence length="850" mass="98535">MPSRTDDEWRESVQLLGHEADDEGEEGPLVLDVASSKSRDDPGTYFNDGRKKIDFIIVYEEEKLSEKQLQKKEKEAATRRDKGLPPTEEDLEEKKHGEWRKSFLENIQKAGLVLEEDAVETEKKLIIYYKLHAPWQCMTFFAEELGLKAPLQAQPNPHLNWSERILAKLKLPNPMLSDFPFYPVDFYTCSFKRTKLHKFVGSSNRDTFFSNLDRIRVVNEILQNITYGKRKRAEVGIDRLLEEDVFQAAFPLHDGPEEYEGIQEEKMNRRQVLRKYWARWGAWYKYQPLDHIREYFGEKTAIYFAWLGMYTAWLLPASIIGILVFMYGVATSGGNIPAIEICESSETYKMCPLCDEDIGCNYWFLSSTCSSAEMSYLFDHLGTVFFSIFMSFWAVTFLEYWKRKQASLAYHWDCMDFEEEEERPRPQFAAQAPMLEKNPITGILEPYFPEDMRKRRWLTGIGVLVGMVSLVLIFMLGVIMYRVLVSIPLFQSDIFRSEAQSIASMSGAVVNLILIMVLGQVYQRLAGMLNDWEMHRTQTEYEDNLTFKVFIFQFMNFFSSVFYIAFFKGKFIGYPGNYGRIFGLRNEACGSGGCLIELAQQLVIIMVGKQIINNCQELIIPKLKQFIIRYKVSGSAFGRGGDSNQSRWEEDYQLVPNEGLFEEYLEMIIQFGFITVFVAAFPLAPLFALLNNWIEIRLDAQKFIGELRRGVAERAQDIGIWYDILDFIAQLAVISNAFLIAFTSEFLPRLLYHHDFGTLEGYTDFTLATSPPNTTNTECRYQDFRDREGNHTIFYYRLLALRLGFVIAFEHFVFGISRAIDFAVPDVPESLEVKIKREAYLAKQALQEVQ</sequence>
<feature type="transmembrane region" description="Helical" evidence="8">
    <location>
        <begin position="545"/>
        <end position="566"/>
    </location>
</feature>
<comment type="caution">
    <text evidence="12">The sequence shown here is derived from an EMBL/GenBank/DDBJ whole genome shotgun (WGS) entry which is preliminary data.</text>
</comment>
<keyword evidence="3" id="KW-1003">Cell membrane</keyword>
<organism evidence="12 13">
    <name type="scientific">Holothuria leucospilota</name>
    <name type="common">Black long sea cucumber</name>
    <name type="synonym">Mertensiothuria leucospilota</name>
    <dbReference type="NCBI Taxonomy" id="206669"/>
    <lineage>
        <taxon>Eukaryota</taxon>
        <taxon>Metazoa</taxon>
        <taxon>Echinodermata</taxon>
        <taxon>Eleutherozoa</taxon>
        <taxon>Echinozoa</taxon>
        <taxon>Holothuroidea</taxon>
        <taxon>Aspidochirotacea</taxon>
        <taxon>Aspidochirotida</taxon>
        <taxon>Holothuriidae</taxon>
        <taxon>Holothuria</taxon>
    </lineage>
</organism>
<keyword evidence="7" id="KW-0325">Glycoprotein</keyword>
<feature type="compositionally biased region" description="Basic and acidic residues" evidence="9">
    <location>
        <begin position="1"/>
        <end position="11"/>
    </location>
</feature>
<dbReference type="InterPro" id="IPR032394">
    <property type="entry name" value="Anoct_dimer"/>
</dbReference>
<dbReference type="AlphaFoldDB" id="A0A9Q0YIC8"/>
<feature type="compositionally biased region" description="Basic and acidic residues" evidence="9">
    <location>
        <begin position="69"/>
        <end position="83"/>
    </location>
</feature>
<evidence type="ECO:0000313" key="12">
    <source>
        <dbReference type="EMBL" id="KAJ8021915.1"/>
    </source>
</evidence>
<reference evidence="12" key="1">
    <citation type="submission" date="2021-10" db="EMBL/GenBank/DDBJ databases">
        <title>Tropical sea cucumber genome reveals ecological adaptation and Cuvierian tubules defense mechanism.</title>
        <authorList>
            <person name="Chen T."/>
        </authorList>
    </citation>
    <scope>NUCLEOTIDE SEQUENCE</scope>
    <source>
        <strain evidence="12">Nanhai2018</strain>
        <tissue evidence="12">Muscle</tissue>
    </source>
</reference>
<feature type="transmembrane region" description="Helical" evidence="8">
    <location>
        <begin position="794"/>
        <end position="814"/>
    </location>
</feature>
<protein>
    <recommendedName>
        <fullName evidence="8">Anoctamin</fullName>
    </recommendedName>
</protein>
<dbReference type="Proteomes" id="UP001152320">
    <property type="component" value="Chromosome 21"/>
</dbReference>
<accession>A0A9Q0YIC8</accession>
<evidence type="ECO:0000256" key="5">
    <source>
        <dbReference type="ARBA" id="ARBA00022989"/>
    </source>
</evidence>
<evidence type="ECO:0000256" key="4">
    <source>
        <dbReference type="ARBA" id="ARBA00022692"/>
    </source>
</evidence>
<evidence type="ECO:0000256" key="1">
    <source>
        <dbReference type="ARBA" id="ARBA00004651"/>
    </source>
</evidence>
<feature type="transmembrane region" description="Helical" evidence="8">
    <location>
        <begin position="457"/>
        <end position="481"/>
    </location>
</feature>